<organism evidence="2">
    <name type="scientific">Solanum chilense</name>
    <name type="common">Tomato</name>
    <name type="synonym">Lycopersicon chilense</name>
    <dbReference type="NCBI Taxonomy" id="4083"/>
    <lineage>
        <taxon>Eukaryota</taxon>
        <taxon>Viridiplantae</taxon>
        <taxon>Streptophyta</taxon>
        <taxon>Embryophyta</taxon>
        <taxon>Tracheophyta</taxon>
        <taxon>Spermatophyta</taxon>
        <taxon>Magnoliopsida</taxon>
        <taxon>eudicotyledons</taxon>
        <taxon>Gunneridae</taxon>
        <taxon>Pentapetalae</taxon>
        <taxon>asterids</taxon>
        <taxon>lamiids</taxon>
        <taxon>Solanales</taxon>
        <taxon>Solanaceae</taxon>
        <taxon>Solanoideae</taxon>
        <taxon>Solaneae</taxon>
        <taxon>Solanum</taxon>
        <taxon>Solanum subgen. Lycopersicon</taxon>
    </lineage>
</organism>
<gene>
    <name evidence="2" type="ORF">EJD97_012006</name>
</gene>
<evidence type="ECO:0000313" key="2">
    <source>
        <dbReference type="EMBL" id="TMW93229.1"/>
    </source>
</evidence>
<dbReference type="PANTHER" id="PTHR46148:SF60">
    <property type="entry name" value="CHROMO DOMAIN-CONTAINING PROTEIN"/>
    <property type="match status" value="1"/>
</dbReference>
<sequence>MKGVSRFGNKGKLSPRYVGPCEMLQRVGKGAYKLRLPSKLASIHPVFHVSMLKKCIGDPKSILPIECLNVDENLFYEEVPVEILDRQVKKLRNKEFDSVKVLWKNHLVEGATWKVEANMKSCYPNLFANED</sequence>
<dbReference type="EMBL" id="RXGB01003067">
    <property type="protein sequence ID" value="TMW93229.1"/>
    <property type="molecule type" value="Genomic_DNA"/>
</dbReference>
<dbReference type="Pfam" id="PF24626">
    <property type="entry name" value="SH3_Tf2-1"/>
    <property type="match status" value="1"/>
</dbReference>
<name>A0A6N2BKF8_SOLCI</name>
<dbReference type="PANTHER" id="PTHR46148">
    <property type="entry name" value="CHROMO DOMAIN-CONTAINING PROTEIN"/>
    <property type="match status" value="1"/>
</dbReference>
<dbReference type="InterPro" id="IPR056924">
    <property type="entry name" value="SH3_Tf2-1"/>
</dbReference>
<proteinExistence type="predicted"/>
<dbReference type="AlphaFoldDB" id="A0A6N2BKF8"/>
<comment type="caution">
    <text evidence="2">The sequence shown here is derived from an EMBL/GenBank/DDBJ whole genome shotgun (WGS) entry which is preliminary data.</text>
</comment>
<evidence type="ECO:0000259" key="1">
    <source>
        <dbReference type="Pfam" id="PF24626"/>
    </source>
</evidence>
<feature type="domain" description="Tf2-1-like SH3-like" evidence="1">
    <location>
        <begin position="6"/>
        <end position="55"/>
    </location>
</feature>
<reference evidence="2" key="1">
    <citation type="submission" date="2019-05" db="EMBL/GenBank/DDBJ databases">
        <title>The de novo reference genome and transcriptome assemblies of the wild tomato species Solanum chilense.</title>
        <authorList>
            <person name="Stam R."/>
            <person name="Nosenko T."/>
            <person name="Hoerger A.C."/>
            <person name="Stephan W."/>
            <person name="Seidel M.A."/>
            <person name="Kuhn J.M.M."/>
            <person name="Haberer G."/>
            <person name="Tellier A."/>
        </authorList>
    </citation>
    <scope>NUCLEOTIDE SEQUENCE</scope>
    <source>
        <tissue evidence="2">Mature leaves</tissue>
    </source>
</reference>
<accession>A0A6N2BKF8</accession>
<protein>
    <recommendedName>
        <fullName evidence="1">Tf2-1-like SH3-like domain-containing protein</fullName>
    </recommendedName>
</protein>